<dbReference type="InterPro" id="IPR037528">
    <property type="entry name" value="ArgB"/>
</dbReference>
<feature type="site" description="Transition state stabilizer" evidence="9">
    <location>
        <position position="223"/>
    </location>
</feature>
<evidence type="ECO:0000313" key="11">
    <source>
        <dbReference type="EMBL" id="MCI0182718.1"/>
    </source>
</evidence>
<feature type="site" description="Transition state stabilizer" evidence="9">
    <location>
        <position position="14"/>
    </location>
</feature>
<dbReference type="GO" id="GO:0042450">
    <property type="term" value="P:L-arginine biosynthetic process via ornithine"/>
    <property type="evidence" value="ECO:0007669"/>
    <property type="project" value="UniProtKB-UniRule"/>
</dbReference>
<keyword evidence="7 9" id="KW-0067">ATP-binding</keyword>
<dbReference type="SUPFAM" id="SSF53633">
    <property type="entry name" value="Carbamate kinase-like"/>
    <property type="match status" value="1"/>
</dbReference>
<comment type="catalytic activity">
    <reaction evidence="8 9">
        <text>N-acetyl-L-glutamate + ATP = N-acetyl-L-glutamyl 5-phosphate + ADP</text>
        <dbReference type="Rhea" id="RHEA:14629"/>
        <dbReference type="ChEBI" id="CHEBI:30616"/>
        <dbReference type="ChEBI" id="CHEBI:44337"/>
        <dbReference type="ChEBI" id="CHEBI:57936"/>
        <dbReference type="ChEBI" id="CHEBI:456216"/>
        <dbReference type="EC" id="2.7.2.8"/>
    </reaction>
</comment>
<dbReference type="Proteomes" id="UP001139263">
    <property type="component" value="Unassembled WGS sequence"/>
</dbReference>
<evidence type="ECO:0000256" key="9">
    <source>
        <dbReference type="HAMAP-Rule" id="MF_00082"/>
    </source>
</evidence>
<comment type="similarity">
    <text evidence="9">Belongs to the acetylglutamate kinase family. ArgB subfamily.</text>
</comment>
<evidence type="ECO:0000313" key="12">
    <source>
        <dbReference type="Proteomes" id="UP001139263"/>
    </source>
</evidence>
<evidence type="ECO:0000256" key="4">
    <source>
        <dbReference type="ARBA" id="ARBA00022679"/>
    </source>
</evidence>
<feature type="binding site" evidence="9">
    <location>
        <position position="161"/>
    </location>
    <ligand>
        <name>substrate</name>
    </ligand>
</feature>
<evidence type="ECO:0000256" key="3">
    <source>
        <dbReference type="ARBA" id="ARBA00022605"/>
    </source>
</evidence>
<feature type="domain" description="Aspartate/glutamate/uridylate kinase" evidence="10">
    <location>
        <begin position="10"/>
        <end position="241"/>
    </location>
</feature>
<dbReference type="PANTHER" id="PTHR23342:SF0">
    <property type="entry name" value="N-ACETYLGLUTAMATE SYNTHASE, MITOCHONDRIAL"/>
    <property type="match status" value="1"/>
</dbReference>
<dbReference type="EMBL" id="JALBUF010000002">
    <property type="protein sequence ID" value="MCI0182718.1"/>
    <property type="molecule type" value="Genomic_DNA"/>
</dbReference>
<protein>
    <recommendedName>
        <fullName evidence="9">Acetylglutamate kinase</fullName>
        <ecNumber evidence="9">2.7.2.8</ecNumber>
    </recommendedName>
    <alternativeName>
        <fullName evidence="9">N-acetyl-L-glutamate 5-phosphotransferase</fullName>
    </alternativeName>
    <alternativeName>
        <fullName evidence="9">NAG kinase</fullName>
        <shortName evidence="9">NAGK</shortName>
    </alternativeName>
</protein>
<comment type="pathway">
    <text evidence="1 9">Amino-acid biosynthesis; L-arginine biosynthesis; N(2)-acetyl-L-ornithine from L-glutamate: step 2/4.</text>
</comment>
<dbReference type="InterPro" id="IPR036393">
    <property type="entry name" value="AceGlu_kinase-like_sf"/>
</dbReference>
<dbReference type="GO" id="GO:0005524">
    <property type="term" value="F:ATP binding"/>
    <property type="evidence" value="ECO:0007669"/>
    <property type="project" value="UniProtKB-UniRule"/>
</dbReference>
<dbReference type="InterPro" id="IPR001057">
    <property type="entry name" value="Glu/AcGlu_kinase"/>
</dbReference>
<accession>A0A9X1V7J5</accession>
<comment type="subcellular location">
    <subcellularLocation>
        <location evidence="9">Cytoplasm</location>
    </subcellularLocation>
</comment>
<comment type="caution">
    <text evidence="11">The sequence shown here is derived from an EMBL/GenBank/DDBJ whole genome shotgun (WGS) entry which is preliminary data.</text>
</comment>
<dbReference type="EC" id="2.7.2.8" evidence="9"/>
<keyword evidence="12" id="KW-1185">Reference proteome</keyword>
<keyword evidence="2 9" id="KW-0055">Arginine biosynthesis</keyword>
<dbReference type="Gene3D" id="3.40.1160.10">
    <property type="entry name" value="Acetylglutamate kinase-like"/>
    <property type="match status" value="1"/>
</dbReference>
<dbReference type="HAMAP" id="MF_00082">
    <property type="entry name" value="ArgB"/>
    <property type="match status" value="1"/>
</dbReference>
<evidence type="ECO:0000256" key="7">
    <source>
        <dbReference type="ARBA" id="ARBA00022840"/>
    </source>
</evidence>
<dbReference type="PANTHER" id="PTHR23342">
    <property type="entry name" value="N-ACETYLGLUTAMATE SYNTHASE"/>
    <property type="match status" value="1"/>
</dbReference>
<keyword evidence="4 9" id="KW-0808">Transferase</keyword>
<evidence type="ECO:0000256" key="1">
    <source>
        <dbReference type="ARBA" id="ARBA00004828"/>
    </source>
</evidence>
<feature type="binding site" evidence="9">
    <location>
        <position position="68"/>
    </location>
    <ligand>
        <name>substrate</name>
    </ligand>
</feature>
<gene>
    <name evidence="9 11" type="primary">argB</name>
    <name evidence="11" type="ORF">MM817_00987</name>
</gene>
<dbReference type="FunFam" id="3.40.1160.10:FF:000004">
    <property type="entry name" value="Acetylglutamate kinase"/>
    <property type="match status" value="1"/>
</dbReference>
<dbReference type="Pfam" id="PF00696">
    <property type="entry name" value="AA_kinase"/>
    <property type="match status" value="1"/>
</dbReference>
<dbReference type="InterPro" id="IPR004662">
    <property type="entry name" value="AcgluKinase_fam"/>
</dbReference>
<dbReference type="PIRSF" id="PIRSF000728">
    <property type="entry name" value="NAGK"/>
    <property type="match status" value="1"/>
</dbReference>
<evidence type="ECO:0000259" key="10">
    <source>
        <dbReference type="Pfam" id="PF00696"/>
    </source>
</evidence>
<dbReference type="CDD" id="cd04238">
    <property type="entry name" value="AAK_NAGK-like"/>
    <property type="match status" value="1"/>
</dbReference>
<comment type="function">
    <text evidence="9">Catalyzes the ATP-dependent phosphorylation of N-acetyl-L-glutamate.</text>
</comment>
<dbReference type="NCBIfam" id="TIGR00761">
    <property type="entry name" value="argB"/>
    <property type="match status" value="1"/>
</dbReference>
<evidence type="ECO:0000256" key="5">
    <source>
        <dbReference type="ARBA" id="ARBA00022741"/>
    </source>
</evidence>
<keyword evidence="5 9" id="KW-0547">Nucleotide-binding</keyword>
<organism evidence="11 12">
    <name type="scientific">Sulfoacidibacillus ferrooxidans</name>
    <dbReference type="NCBI Taxonomy" id="2005001"/>
    <lineage>
        <taxon>Bacteria</taxon>
        <taxon>Bacillati</taxon>
        <taxon>Bacillota</taxon>
        <taxon>Bacilli</taxon>
        <taxon>Bacillales</taxon>
        <taxon>Alicyclobacillaceae</taxon>
        <taxon>Sulfoacidibacillus</taxon>
    </lineage>
</organism>
<keyword evidence="6 9" id="KW-0418">Kinase</keyword>
<dbReference type="GO" id="GO:0003991">
    <property type="term" value="F:acetylglutamate kinase activity"/>
    <property type="evidence" value="ECO:0007669"/>
    <property type="project" value="UniProtKB-UniRule"/>
</dbReference>
<name>A0A9X1V7J5_9BACL</name>
<keyword evidence="9" id="KW-0963">Cytoplasm</keyword>
<sequence>MVLRGELVQTIVLKYGGSMKEDSTLLLEEVAYYAQRGVRFVIVHGGGPEVTHWLARLGHETEFVQGQRVTDEFSLQVVEMVLAGRVGKRIVRQLQQFGIEAISISGEDGPIIAATLYEEGLLGYVGQVETVNTSLLEVLLAAKIVPVLAPLGLDAAGQLYNINADFVAASLAGALRANAFILATDVSGVREHAQSAHTLDRLTADEALAMVHDGRAVGGMIPKLQAAVGAIAQGAKAAYVLDGQKADTLQRVLEDRAVGTRIMPSEMVRGGTDHA</sequence>
<evidence type="ECO:0000256" key="2">
    <source>
        <dbReference type="ARBA" id="ARBA00022571"/>
    </source>
</evidence>
<dbReference type="InterPro" id="IPR001048">
    <property type="entry name" value="Asp/Glu/Uridylate_kinase"/>
</dbReference>
<evidence type="ECO:0000256" key="6">
    <source>
        <dbReference type="ARBA" id="ARBA00022777"/>
    </source>
</evidence>
<dbReference type="GO" id="GO:0005737">
    <property type="term" value="C:cytoplasm"/>
    <property type="evidence" value="ECO:0007669"/>
    <property type="project" value="UniProtKB-SubCell"/>
</dbReference>
<proteinExistence type="inferred from homology"/>
<evidence type="ECO:0000256" key="8">
    <source>
        <dbReference type="ARBA" id="ARBA00048141"/>
    </source>
</evidence>
<dbReference type="PRINTS" id="PR00474">
    <property type="entry name" value="GLU5KINASE"/>
</dbReference>
<keyword evidence="3 9" id="KW-0028">Amino-acid biosynthesis</keyword>
<dbReference type="AlphaFoldDB" id="A0A9X1V7J5"/>
<feature type="binding site" evidence="9">
    <location>
        <begin position="46"/>
        <end position="47"/>
    </location>
    <ligand>
        <name>substrate</name>
    </ligand>
</feature>
<reference evidence="11" key="1">
    <citation type="submission" date="2022-03" db="EMBL/GenBank/DDBJ databases">
        <title>Draft Genome Sequence of Firmicute Strain S0AB, a Heterotrophic Iron/Sulfur-Oxidizing Extreme Acidophile.</title>
        <authorList>
            <person name="Vergara E."/>
            <person name="Pakostova E."/>
            <person name="Johnson D.B."/>
            <person name="Holmes D.S."/>
        </authorList>
    </citation>
    <scope>NUCLEOTIDE SEQUENCE</scope>
    <source>
        <strain evidence="11">S0AB</strain>
    </source>
</reference>